<gene>
    <name evidence="2" type="ORF">FGRAMPH1_01T10229</name>
</gene>
<feature type="region of interest" description="Disordered" evidence="1">
    <location>
        <begin position="1"/>
        <end position="39"/>
    </location>
</feature>
<evidence type="ECO:0000313" key="3">
    <source>
        <dbReference type="EnsemblFungi" id="CEF76918"/>
    </source>
</evidence>
<dbReference type="AlphaFoldDB" id="A0A098DD76"/>
<proteinExistence type="predicted"/>
<evidence type="ECO:0000313" key="4">
    <source>
        <dbReference type="Proteomes" id="UP000070720"/>
    </source>
</evidence>
<reference evidence="3" key="4">
    <citation type="submission" date="2017-01" db="UniProtKB">
        <authorList>
            <consortium name="EnsemblFungi"/>
        </authorList>
    </citation>
    <scope>IDENTIFICATION</scope>
    <source>
        <strain evidence="3">PH-1 / ATCC MYA-4620 / FGSC 9075 / NRRL 31084</strain>
    </source>
</reference>
<feature type="compositionally biased region" description="Basic and acidic residues" evidence="1">
    <location>
        <begin position="1"/>
        <end position="23"/>
    </location>
</feature>
<keyword evidence="4" id="KW-1185">Reference proteome</keyword>
<dbReference type="VEuPathDB" id="FungiDB:FGRAMPH1_01G10229"/>
<protein>
    <submittedName>
        <fullName evidence="2">Chromosome 2, complete genome</fullName>
    </submittedName>
</protein>
<sequence length="84" mass="9188">MEDEEGSRLREEAGLDKDLRIEGEQGEGWGKQRRVGRREPRDAIGRNDCVCNADDCVSSQSQSNAHAQIRIGKESGVLGMLAGC</sequence>
<dbReference type="EnsemblFungi" id="CEF76918">
    <property type="protein sequence ID" value="CEF76918"/>
    <property type="gene ID" value="FGRRES_15493"/>
</dbReference>
<accession>A0A098DD76</accession>
<evidence type="ECO:0000256" key="1">
    <source>
        <dbReference type="SAM" id="MobiDB-lite"/>
    </source>
</evidence>
<reference evidence="2 4" key="3">
    <citation type="journal article" date="2015" name="BMC Genomics">
        <title>The completed genome sequence of the pathogenic ascomycete fungus Fusarium graminearum.</title>
        <authorList>
            <person name="King R."/>
            <person name="Urban M."/>
            <person name="Hammond-Kosack M.C."/>
            <person name="Hassani-Pak K."/>
            <person name="Hammond-Kosack K.E."/>
        </authorList>
    </citation>
    <scope>NUCLEOTIDE SEQUENCE [LARGE SCALE GENOMIC DNA]</scope>
    <source>
        <strain evidence="4">ATCC MYA-4620 / CBS 123657 / FGSC 9075 / NRRL 31084 / PH-1</strain>
        <strain evidence="2">PH-1</strain>
    </source>
</reference>
<name>A0A098DD76_GIBZE</name>
<dbReference type="EMBL" id="HG970333">
    <property type="protein sequence ID" value="CEF76918.1"/>
    <property type="molecule type" value="Genomic_DNA"/>
</dbReference>
<accession>A0A0E0S093</accession>
<reference evidence="3 4" key="1">
    <citation type="journal article" date="2007" name="Science">
        <title>The Fusarium graminearum genome reveals a link between localized polymorphism and pathogen specialization.</title>
        <authorList>
            <person name="Cuomo C.A."/>
            <person name="Gueldener U."/>
            <person name="Xu J.-R."/>
            <person name="Trail F."/>
            <person name="Turgeon B.G."/>
            <person name="Di Pietro A."/>
            <person name="Walton J.D."/>
            <person name="Ma L.-J."/>
            <person name="Baker S.E."/>
            <person name="Rep M."/>
            <person name="Adam G."/>
            <person name="Antoniw J."/>
            <person name="Baldwin T."/>
            <person name="Calvo S.E."/>
            <person name="Chang Y.-L."/>
            <person name="DeCaprio D."/>
            <person name="Gale L.R."/>
            <person name="Gnerre S."/>
            <person name="Goswami R.S."/>
            <person name="Hammond-Kosack K."/>
            <person name="Harris L.J."/>
            <person name="Hilburn K."/>
            <person name="Kennell J.C."/>
            <person name="Kroken S."/>
            <person name="Magnuson J.K."/>
            <person name="Mannhaupt G."/>
            <person name="Mauceli E.W."/>
            <person name="Mewes H.-W."/>
            <person name="Mitterbauer R."/>
            <person name="Muehlbauer G."/>
            <person name="Muensterkoetter M."/>
            <person name="Nelson D."/>
            <person name="O'Donnell K."/>
            <person name="Ouellet T."/>
            <person name="Qi W."/>
            <person name="Quesneville H."/>
            <person name="Roncero M.I.G."/>
            <person name="Seong K.-Y."/>
            <person name="Tetko I.V."/>
            <person name="Urban M."/>
            <person name="Waalwijk C."/>
            <person name="Ward T.J."/>
            <person name="Yao J."/>
            <person name="Birren B.W."/>
            <person name="Kistler H.C."/>
        </authorList>
    </citation>
    <scope>NUCLEOTIDE SEQUENCE [LARGE SCALE GENOMIC DNA]</scope>
    <source>
        <strain evidence="4">ATCC MYA-4620 / CBS 123657 / FGSC 9075 / NRRL 31084 / PH-1</strain>
        <strain evidence="3">PH-1 / ATCC MYA-4620 / FGSC 9075 / NRRL 31084</strain>
    </source>
</reference>
<dbReference type="InParanoid" id="A0A098DD76"/>
<reference evidence="3 4" key="2">
    <citation type="journal article" date="2010" name="Nature">
        <title>Comparative genomics reveals mobile pathogenicity chromosomes in Fusarium.</title>
        <authorList>
            <person name="Ma L.J."/>
            <person name="van der Does H.C."/>
            <person name="Borkovich K.A."/>
            <person name="Coleman J.J."/>
            <person name="Daboussi M.J."/>
            <person name="Di Pietro A."/>
            <person name="Dufresne M."/>
            <person name="Freitag M."/>
            <person name="Grabherr M."/>
            <person name="Henrissat B."/>
            <person name="Houterman P.M."/>
            <person name="Kang S."/>
            <person name="Shim W.B."/>
            <person name="Woloshuk C."/>
            <person name="Xie X."/>
            <person name="Xu J.R."/>
            <person name="Antoniw J."/>
            <person name="Baker S.E."/>
            <person name="Bluhm B.H."/>
            <person name="Breakspear A."/>
            <person name="Brown D.W."/>
            <person name="Butchko R.A."/>
            <person name="Chapman S."/>
            <person name="Coulson R."/>
            <person name="Coutinho P.M."/>
            <person name="Danchin E.G."/>
            <person name="Diener A."/>
            <person name="Gale L.R."/>
            <person name="Gardiner D.M."/>
            <person name="Goff S."/>
            <person name="Hammond-Kosack K.E."/>
            <person name="Hilburn K."/>
            <person name="Hua-Van A."/>
            <person name="Jonkers W."/>
            <person name="Kazan K."/>
            <person name="Kodira C.D."/>
            <person name="Koehrsen M."/>
            <person name="Kumar L."/>
            <person name="Lee Y.H."/>
            <person name="Li L."/>
            <person name="Manners J.M."/>
            <person name="Miranda-Saavedra D."/>
            <person name="Mukherjee M."/>
            <person name="Park G."/>
            <person name="Park J."/>
            <person name="Park S.Y."/>
            <person name="Proctor R.H."/>
            <person name="Regev A."/>
            <person name="Ruiz-Roldan M.C."/>
            <person name="Sain D."/>
            <person name="Sakthikumar S."/>
            <person name="Sykes S."/>
            <person name="Schwartz D.C."/>
            <person name="Turgeon B.G."/>
            <person name="Wapinski I."/>
            <person name="Yoder O."/>
            <person name="Young S."/>
            <person name="Zeng Q."/>
            <person name="Zhou S."/>
            <person name="Galagan J."/>
            <person name="Cuomo C.A."/>
            <person name="Kistler H.C."/>
            <person name="Rep M."/>
        </authorList>
    </citation>
    <scope>GENOME REANNOTATION</scope>
    <source>
        <strain evidence="4">ATCC MYA-4620 / CBS 123657 / FGSC 9075 / NRRL 31084 / PH-1</strain>
        <strain evidence="3">PH-1 / ATCC MYA-4620 / FGSC 9075 / NRRL 31084</strain>
    </source>
</reference>
<organism evidence="2 4">
    <name type="scientific">Gibberella zeae (strain ATCC MYA-4620 / CBS 123657 / FGSC 9075 / NRRL 31084 / PH-1)</name>
    <name type="common">Wheat head blight fungus</name>
    <name type="synonym">Fusarium graminearum</name>
    <dbReference type="NCBI Taxonomy" id="229533"/>
    <lineage>
        <taxon>Eukaryota</taxon>
        <taxon>Fungi</taxon>
        <taxon>Dikarya</taxon>
        <taxon>Ascomycota</taxon>
        <taxon>Pezizomycotina</taxon>
        <taxon>Sordariomycetes</taxon>
        <taxon>Hypocreomycetidae</taxon>
        <taxon>Hypocreales</taxon>
        <taxon>Nectriaceae</taxon>
        <taxon>Fusarium</taxon>
    </lineage>
</organism>
<evidence type="ECO:0000313" key="2">
    <source>
        <dbReference type="EMBL" id="CEF76918.1"/>
    </source>
</evidence>
<dbReference type="Proteomes" id="UP000070720">
    <property type="component" value="Chromosome 2"/>
</dbReference>